<sequence>MSFLLVTSSTSASAPTKACSHHVLLPHHIRLPTTPCCVTITAEKKNAFMTCGIAPPLAFLLRLSRLWPPKTLRDSRQVRVAVGWGSGRQFVSFSLRLEAALPSHHRHHQPVTVTTTLHHGSDVVNFCVPVSLSLHRPLLRAHHFLPQWMAARRLVDFHSENEPIWRNKADVQDSYFFVIFGLGVIHRSKVIAVRK</sequence>
<proteinExistence type="predicted"/>
<dbReference type="GO" id="GO:0004435">
    <property type="term" value="F:phosphatidylinositol-4,5-bisphosphate phospholipase C activity"/>
    <property type="evidence" value="ECO:0007669"/>
    <property type="project" value="InterPro"/>
</dbReference>
<dbReference type="GO" id="GO:0006629">
    <property type="term" value="P:lipid metabolic process"/>
    <property type="evidence" value="ECO:0007669"/>
    <property type="project" value="InterPro"/>
</dbReference>
<dbReference type="PROSITE" id="PS50008">
    <property type="entry name" value="PIPLC_Y_DOMAIN"/>
    <property type="match status" value="1"/>
</dbReference>
<comment type="caution">
    <text evidence="2">The sequence shown here is derived from an EMBL/GenBank/DDBJ whole genome shotgun (WGS) entry which is preliminary data.</text>
</comment>
<evidence type="ECO:0000259" key="1">
    <source>
        <dbReference type="PROSITE" id="PS50008"/>
    </source>
</evidence>
<accession>A0A5B7DUB4</accession>
<dbReference type="GO" id="GO:0035556">
    <property type="term" value="P:intracellular signal transduction"/>
    <property type="evidence" value="ECO:0007669"/>
    <property type="project" value="InterPro"/>
</dbReference>
<reference evidence="2 3" key="1">
    <citation type="submission" date="2019-05" db="EMBL/GenBank/DDBJ databases">
        <title>Another draft genome of Portunus trituberculatus and its Hox gene families provides insights of decapod evolution.</title>
        <authorList>
            <person name="Jeong J.-H."/>
            <person name="Song I."/>
            <person name="Kim S."/>
            <person name="Choi T."/>
            <person name="Kim D."/>
            <person name="Ryu S."/>
            <person name="Kim W."/>
        </authorList>
    </citation>
    <scope>NUCLEOTIDE SEQUENCE [LARGE SCALE GENOMIC DNA]</scope>
    <source>
        <tissue evidence="2">Muscle</tissue>
    </source>
</reference>
<name>A0A5B7DUB4_PORTR</name>
<feature type="domain" description="PI-PLC Y-box" evidence="1">
    <location>
        <begin position="62"/>
        <end position="96"/>
    </location>
</feature>
<organism evidence="2 3">
    <name type="scientific">Portunus trituberculatus</name>
    <name type="common">Swimming crab</name>
    <name type="synonym">Neptunus trituberculatus</name>
    <dbReference type="NCBI Taxonomy" id="210409"/>
    <lineage>
        <taxon>Eukaryota</taxon>
        <taxon>Metazoa</taxon>
        <taxon>Ecdysozoa</taxon>
        <taxon>Arthropoda</taxon>
        <taxon>Crustacea</taxon>
        <taxon>Multicrustacea</taxon>
        <taxon>Malacostraca</taxon>
        <taxon>Eumalacostraca</taxon>
        <taxon>Eucarida</taxon>
        <taxon>Decapoda</taxon>
        <taxon>Pleocyemata</taxon>
        <taxon>Brachyura</taxon>
        <taxon>Eubrachyura</taxon>
        <taxon>Portunoidea</taxon>
        <taxon>Portunidae</taxon>
        <taxon>Portuninae</taxon>
        <taxon>Portunus</taxon>
    </lineage>
</organism>
<dbReference type="Proteomes" id="UP000324222">
    <property type="component" value="Unassembled WGS sequence"/>
</dbReference>
<dbReference type="InterPro" id="IPR001711">
    <property type="entry name" value="PLipase_C_Pinositol-sp_Y"/>
</dbReference>
<dbReference type="AlphaFoldDB" id="A0A5B7DUB4"/>
<protein>
    <recommendedName>
        <fullName evidence="1">PI-PLC Y-box domain-containing protein</fullName>
    </recommendedName>
</protein>
<evidence type="ECO:0000313" key="2">
    <source>
        <dbReference type="EMBL" id="MPC24536.1"/>
    </source>
</evidence>
<gene>
    <name evidence="2" type="ORF">E2C01_017620</name>
</gene>
<keyword evidence="3" id="KW-1185">Reference proteome</keyword>
<evidence type="ECO:0000313" key="3">
    <source>
        <dbReference type="Proteomes" id="UP000324222"/>
    </source>
</evidence>
<dbReference type="EMBL" id="VSRR010001341">
    <property type="protein sequence ID" value="MPC24536.1"/>
    <property type="molecule type" value="Genomic_DNA"/>
</dbReference>